<evidence type="ECO:0000256" key="1">
    <source>
        <dbReference type="ARBA" id="ARBA00022723"/>
    </source>
</evidence>
<dbReference type="Pfam" id="PF01557">
    <property type="entry name" value="FAA_hydrolase"/>
    <property type="match status" value="1"/>
</dbReference>
<evidence type="ECO:0000259" key="2">
    <source>
        <dbReference type="Pfam" id="PF01557"/>
    </source>
</evidence>
<protein>
    <submittedName>
        <fullName evidence="3">Fumarylacetoacetate hydrolase family protein</fullName>
    </submittedName>
</protein>
<evidence type="ECO:0000313" key="4">
    <source>
        <dbReference type="Proteomes" id="UP001410394"/>
    </source>
</evidence>
<comment type="caution">
    <text evidence="3">The sequence shown here is derived from an EMBL/GenBank/DDBJ whole genome shotgun (WGS) entry which is preliminary data.</text>
</comment>
<dbReference type="SUPFAM" id="SSF56529">
    <property type="entry name" value="FAH"/>
    <property type="match status" value="1"/>
</dbReference>
<dbReference type="GO" id="GO:0016787">
    <property type="term" value="F:hydrolase activity"/>
    <property type="evidence" value="ECO:0007669"/>
    <property type="project" value="UniProtKB-KW"/>
</dbReference>
<accession>A0ABU9YY14</accession>
<dbReference type="PANTHER" id="PTHR11820:SF90">
    <property type="entry name" value="FLUTATHIONE S-TRANSFERASE"/>
    <property type="match status" value="1"/>
</dbReference>
<name>A0ABU9YY14_9RHOO</name>
<proteinExistence type="predicted"/>
<evidence type="ECO:0000313" key="3">
    <source>
        <dbReference type="EMBL" id="MEN3068608.1"/>
    </source>
</evidence>
<keyword evidence="4" id="KW-1185">Reference proteome</keyword>
<keyword evidence="1" id="KW-0479">Metal-binding</keyword>
<dbReference type="EMBL" id="JBDIVE010000004">
    <property type="protein sequence ID" value="MEN3068608.1"/>
    <property type="molecule type" value="Genomic_DNA"/>
</dbReference>
<dbReference type="Proteomes" id="UP001410394">
    <property type="component" value="Unassembled WGS sequence"/>
</dbReference>
<dbReference type="RefSeq" id="WP_345919379.1">
    <property type="nucleotide sequence ID" value="NZ_JBDIVE010000004.1"/>
</dbReference>
<gene>
    <name evidence="3" type="ORF">ABDB84_08975</name>
</gene>
<dbReference type="PANTHER" id="PTHR11820">
    <property type="entry name" value="ACYLPYRUVASE"/>
    <property type="match status" value="1"/>
</dbReference>
<sequence>MSEHYTHAAHITSVPVAGRTQRFPIHRVYCVGRNYADHALEMGVDPRIDPPFFFCKPADTVFAPETPEAVLELAYPPQTSNLHYEVELVVAIGRGGRNITKENAHEHIFGYAVGIDMTRRDLQQAMRKAGKPWEIGKSFERCAPIGQIQPLASTGIIDSGEIQLSVAGKPCQHSNLDKLIWSIPEIIADLSALFTLQAGDLIFTGTPEGVGPVVAGDTMLAEVAGVGQLQVRVTDTVTEAA</sequence>
<dbReference type="InterPro" id="IPR011234">
    <property type="entry name" value="Fumarylacetoacetase-like_C"/>
</dbReference>
<dbReference type="Gene3D" id="3.90.850.10">
    <property type="entry name" value="Fumarylacetoacetase-like, C-terminal domain"/>
    <property type="match status" value="1"/>
</dbReference>
<organism evidence="3 4">
    <name type="scientific">Uliginosibacterium sediminicola</name>
    <dbReference type="NCBI Taxonomy" id="2024550"/>
    <lineage>
        <taxon>Bacteria</taxon>
        <taxon>Pseudomonadati</taxon>
        <taxon>Pseudomonadota</taxon>
        <taxon>Betaproteobacteria</taxon>
        <taxon>Rhodocyclales</taxon>
        <taxon>Zoogloeaceae</taxon>
        <taxon>Uliginosibacterium</taxon>
    </lineage>
</organism>
<feature type="domain" description="Fumarylacetoacetase-like C-terminal" evidence="2">
    <location>
        <begin position="28"/>
        <end position="233"/>
    </location>
</feature>
<keyword evidence="3" id="KW-0378">Hydrolase</keyword>
<dbReference type="InterPro" id="IPR036663">
    <property type="entry name" value="Fumarylacetoacetase_C_sf"/>
</dbReference>
<reference evidence="3 4" key="1">
    <citation type="journal article" date="2018" name="Int. J. Syst. Evol. Microbiol.">
        <title>Uliginosibacterium sediminicola sp. nov., isolated from freshwater sediment.</title>
        <authorList>
            <person name="Hwang W.M."/>
            <person name="Kim S.M."/>
            <person name="Kang K."/>
            <person name="Ahn T.Y."/>
        </authorList>
    </citation>
    <scope>NUCLEOTIDE SEQUENCE [LARGE SCALE GENOMIC DNA]</scope>
    <source>
        <strain evidence="3 4">M1-21</strain>
    </source>
</reference>